<sequence>MIELDRTENKSKFGASVILGMSFTMCKMGTAEKGVLPYCHIVDLAGNPDLTTPSLPPPQGVIESEYGKDATSVGDEGDFTPNFLESSEALELLKMAIQAAGYPDKVVVGMDVAASENGNRNGKYALNFKSADDPT</sequence>
<dbReference type="InterPro" id="IPR036849">
    <property type="entry name" value="Enolase-like_C_sf"/>
</dbReference>
<gene>
    <name evidence="15" type="ORF">P7K49_028701</name>
</gene>
<dbReference type="EC" id="4.2.1.11" evidence="4"/>
<feature type="domain" description="Enolase C-terminal TIM barrel" evidence="14">
    <location>
        <begin position="61"/>
        <end position="132"/>
    </location>
</feature>
<evidence type="ECO:0000256" key="7">
    <source>
        <dbReference type="ARBA" id="ARBA00023152"/>
    </source>
</evidence>
<comment type="caution">
    <text evidence="15">The sequence shown here is derived from an EMBL/GenBank/DDBJ whole genome shotgun (WGS) entry which is preliminary data.</text>
</comment>
<organism evidence="15 16">
    <name type="scientific">Saguinus oedipus</name>
    <name type="common">Cotton-top tamarin</name>
    <name type="synonym">Oedipomidas oedipus</name>
    <dbReference type="NCBI Taxonomy" id="9490"/>
    <lineage>
        <taxon>Eukaryota</taxon>
        <taxon>Metazoa</taxon>
        <taxon>Chordata</taxon>
        <taxon>Craniata</taxon>
        <taxon>Vertebrata</taxon>
        <taxon>Euteleostomi</taxon>
        <taxon>Mammalia</taxon>
        <taxon>Eutheria</taxon>
        <taxon>Euarchontoglires</taxon>
        <taxon>Primates</taxon>
        <taxon>Haplorrhini</taxon>
        <taxon>Platyrrhini</taxon>
        <taxon>Cebidae</taxon>
        <taxon>Callitrichinae</taxon>
        <taxon>Saguinus</taxon>
    </lineage>
</organism>
<dbReference type="SUPFAM" id="SSF51604">
    <property type="entry name" value="Enolase C-terminal domain-like"/>
    <property type="match status" value="1"/>
</dbReference>
<keyword evidence="16" id="KW-1185">Reference proteome</keyword>
<evidence type="ECO:0000256" key="1">
    <source>
        <dbReference type="ARBA" id="ARBA00004496"/>
    </source>
</evidence>
<dbReference type="Proteomes" id="UP001266305">
    <property type="component" value="Unassembled WGS sequence"/>
</dbReference>
<evidence type="ECO:0000256" key="9">
    <source>
        <dbReference type="ARBA" id="ARBA00031125"/>
    </source>
</evidence>
<evidence type="ECO:0000313" key="16">
    <source>
        <dbReference type="Proteomes" id="UP001266305"/>
    </source>
</evidence>
<dbReference type="InterPro" id="IPR029017">
    <property type="entry name" value="Enolase-like_N"/>
</dbReference>
<comment type="pathway">
    <text evidence="2">Carbohydrate degradation; glycolysis; pyruvate from D-glyceraldehyde 3-phosphate: step 4/5.</text>
</comment>
<name>A0ABQ9U543_SAGOE</name>
<evidence type="ECO:0000256" key="2">
    <source>
        <dbReference type="ARBA" id="ARBA00005031"/>
    </source>
</evidence>
<dbReference type="InterPro" id="IPR020810">
    <property type="entry name" value="Enolase_C"/>
</dbReference>
<comment type="similarity">
    <text evidence="3">Belongs to the enolase family.</text>
</comment>
<evidence type="ECO:0000256" key="4">
    <source>
        <dbReference type="ARBA" id="ARBA00012058"/>
    </source>
</evidence>
<evidence type="ECO:0000256" key="12">
    <source>
        <dbReference type="ARBA" id="ARBA00042657"/>
    </source>
</evidence>
<accession>A0ABQ9U543</accession>
<evidence type="ECO:0000259" key="14">
    <source>
        <dbReference type="Pfam" id="PF00113"/>
    </source>
</evidence>
<evidence type="ECO:0000313" key="15">
    <source>
        <dbReference type="EMBL" id="KAK2092173.1"/>
    </source>
</evidence>
<dbReference type="PANTHER" id="PTHR11902:SF5">
    <property type="entry name" value="BETA-ENOLASE"/>
    <property type="match status" value="1"/>
</dbReference>
<keyword evidence="7" id="KW-0324">Glycolysis</keyword>
<protein>
    <recommendedName>
        <fullName evidence="4">phosphopyruvate hydratase</fullName>
        <ecNumber evidence="4">4.2.1.11</ecNumber>
    </recommendedName>
    <alternativeName>
        <fullName evidence="9">2-phospho-D-glycerate hydro-lyase</fullName>
    </alternativeName>
    <alternativeName>
        <fullName evidence="11">Enolase 3</fullName>
    </alternativeName>
    <alternativeName>
        <fullName evidence="13">Muscle-specific enolase</fullName>
    </alternativeName>
    <alternativeName>
        <fullName evidence="12">Skeletal muscle enolase</fullName>
    </alternativeName>
</protein>
<evidence type="ECO:0000256" key="10">
    <source>
        <dbReference type="ARBA" id="ARBA00037209"/>
    </source>
</evidence>
<comment type="subcellular location">
    <subcellularLocation>
        <location evidence="1">Cytoplasm</location>
    </subcellularLocation>
</comment>
<keyword evidence="8" id="KW-0456">Lyase</keyword>
<dbReference type="InterPro" id="IPR000941">
    <property type="entry name" value="Enolase"/>
</dbReference>
<evidence type="ECO:0000256" key="5">
    <source>
        <dbReference type="ARBA" id="ARBA00022490"/>
    </source>
</evidence>
<evidence type="ECO:0000256" key="6">
    <source>
        <dbReference type="ARBA" id="ARBA00022723"/>
    </source>
</evidence>
<dbReference type="EMBL" id="JASSZA010000015">
    <property type="protein sequence ID" value="KAK2092173.1"/>
    <property type="molecule type" value="Genomic_DNA"/>
</dbReference>
<evidence type="ECO:0000256" key="3">
    <source>
        <dbReference type="ARBA" id="ARBA00009604"/>
    </source>
</evidence>
<dbReference type="PANTHER" id="PTHR11902">
    <property type="entry name" value="ENOLASE"/>
    <property type="match status" value="1"/>
</dbReference>
<reference evidence="15 16" key="1">
    <citation type="submission" date="2023-05" db="EMBL/GenBank/DDBJ databases">
        <title>B98-5 Cell Line De Novo Hybrid Assembly: An Optical Mapping Approach.</title>
        <authorList>
            <person name="Kananen K."/>
            <person name="Auerbach J.A."/>
            <person name="Kautto E."/>
            <person name="Blachly J.S."/>
        </authorList>
    </citation>
    <scope>NUCLEOTIDE SEQUENCE [LARGE SCALE GENOMIC DNA]</scope>
    <source>
        <strain evidence="15">B95-8</strain>
        <tissue evidence="15">Cell line</tissue>
    </source>
</reference>
<keyword evidence="5" id="KW-0963">Cytoplasm</keyword>
<keyword evidence="6" id="KW-0479">Metal-binding</keyword>
<dbReference type="SUPFAM" id="SSF54826">
    <property type="entry name" value="Enolase N-terminal domain-like"/>
    <property type="match status" value="1"/>
</dbReference>
<dbReference type="Gene3D" id="3.30.390.10">
    <property type="entry name" value="Enolase-like, N-terminal domain"/>
    <property type="match status" value="1"/>
</dbReference>
<proteinExistence type="inferred from homology"/>
<evidence type="ECO:0000256" key="13">
    <source>
        <dbReference type="ARBA" id="ARBA00042698"/>
    </source>
</evidence>
<evidence type="ECO:0000256" key="8">
    <source>
        <dbReference type="ARBA" id="ARBA00023239"/>
    </source>
</evidence>
<comment type="function">
    <text evidence="10">Glycolytic enzyme that catalyzes the conversion of 2-phosphoglycerate to phosphoenolpyruvate. Appears to have a function in striated muscle development and regeneration.</text>
</comment>
<dbReference type="Pfam" id="PF00113">
    <property type="entry name" value="Enolase_C"/>
    <property type="match status" value="1"/>
</dbReference>
<evidence type="ECO:0000256" key="11">
    <source>
        <dbReference type="ARBA" id="ARBA00041942"/>
    </source>
</evidence>
<dbReference type="Gene3D" id="3.20.20.120">
    <property type="entry name" value="Enolase-like C-terminal domain"/>
    <property type="match status" value="1"/>
</dbReference>